<comment type="caution">
    <text evidence="4">The sequence shown here is derived from an EMBL/GenBank/DDBJ whole genome shotgun (WGS) entry which is preliminary data.</text>
</comment>
<accession>A0AAD5PUI3</accession>
<keyword evidence="2" id="KW-0964">Secreted</keyword>
<organism evidence="4 5">
    <name type="scientific">Daphnia sinensis</name>
    <dbReference type="NCBI Taxonomy" id="1820382"/>
    <lineage>
        <taxon>Eukaryota</taxon>
        <taxon>Metazoa</taxon>
        <taxon>Ecdysozoa</taxon>
        <taxon>Arthropoda</taxon>
        <taxon>Crustacea</taxon>
        <taxon>Branchiopoda</taxon>
        <taxon>Diplostraca</taxon>
        <taxon>Cladocera</taxon>
        <taxon>Anomopoda</taxon>
        <taxon>Daphniidae</taxon>
        <taxon>Daphnia</taxon>
        <taxon>Daphnia similis group</taxon>
    </lineage>
</organism>
<protein>
    <submittedName>
        <fullName evidence="4">Uncharacterized protein</fullName>
    </submittedName>
</protein>
<dbReference type="AlphaFoldDB" id="A0AAD5PUI3"/>
<sequence>MQYVVGRCLCIGIVDVYAGKLDGIHPRNQPANAKVISFTFLEFVADVPLFCEGKDVDVGTIKAIEKQKEVTVNHVTVLKRFFTYFVSYDITPNVKLLTTLLRQKESLLPLPSPNAGVQAAFHFYKVQPTKTMNVTRISVIPSDFVLLNNGAVMEPNDLRFTTLVKGNYYFSLTVKKPLEGPYSNLLVKFYRNGTVISPTNPEEKGVLATTITTNDGQPEAGQNWLLRKVEMTLPLEANDKVRVQIEIDGDEENKQSLATDKITQWYYGIVSYRGFIIKKT</sequence>
<proteinExistence type="predicted"/>
<dbReference type="Gene3D" id="2.60.120.40">
    <property type="match status" value="1"/>
</dbReference>
<dbReference type="PANTHER" id="PTHR22923">
    <property type="entry name" value="CEREBELLIN-RELATED"/>
    <property type="match status" value="1"/>
</dbReference>
<keyword evidence="5" id="KW-1185">Reference proteome</keyword>
<reference evidence="4 5" key="1">
    <citation type="submission" date="2022-05" db="EMBL/GenBank/DDBJ databases">
        <title>A multi-omics perspective on studying reproductive biology in Daphnia sinensis.</title>
        <authorList>
            <person name="Jia J."/>
        </authorList>
    </citation>
    <scope>NUCLEOTIDE SEQUENCE [LARGE SCALE GENOMIC DNA]</scope>
    <source>
        <strain evidence="4 5">WSL</strain>
    </source>
</reference>
<name>A0AAD5PUI3_9CRUS</name>
<evidence type="ECO:0000313" key="5">
    <source>
        <dbReference type="Proteomes" id="UP000820818"/>
    </source>
</evidence>
<evidence type="ECO:0000256" key="3">
    <source>
        <dbReference type="ARBA" id="ARBA00022729"/>
    </source>
</evidence>
<dbReference type="SUPFAM" id="SSF49842">
    <property type="entry name" value="TNF-like"/>
    <property type="match status" value="1"/>
</dbReference>
<dbReference type="EMBL" id="WJBH02000004">
    <property type="protein sequence ID" value="KAI9559772.1"/>
    <property type="molecule type" value="Genomic_DNA"/>
</dbReference>
<evidence type="ECO:0000256" key="1">
    <source>
        <dbReference type="ARBA" id="ARBA00004613"/>
    </source>
</evidence>
<evidence type="ECO:0000313" key="4">
    <source>
        <dbReference type="EMBL" id="KAI9559772.1"/>
    </source>
</evidence>
<dbReference type="PANTHER" id="PTHR22923:SF62">
    <property type="entry name" value="CVP18"/>
    <property type="match status" value="1"/>
</dbReference>
<dbReference type="Proteomes" id="UP000820818">
    <property type="component" value="Linkage Group LG4"/>
</dbReference>
<dbReference type="InterPro" id="IPR050822">
    <property type="entry name" value="Cerebellin_Synaptic_Org"/>
</dbReference>
<comment type="subcellular location">
    <subcellularLocation>
        <location evidence="1">Secreted</location>
    </subcellularLocation>
</comment>
<dbReference type="InterPro" id="IPR008983">
    <property type="entry name" value="Tumour_necrosis_fac-like_dom"/>
</dbReference>
<dbReference type="GO" id="GO:0005615">
    <property type="term" value="C:extracellular space"/>
    <property type="evidence" value="ECO:0007669"/>
    <property type="project" value="TreeGrafter"/>
</dbReference>
<keyword evidence="3" id="KW-0732">Signal</keyword>
<evidence type="ECO:0000256" key="2">
    <source>
        <dbReference type="ARBA" id="ARBA00022525"/>
    </source>
</evidence>
<gene>
    <name evidence="4" type="ORF">GHT06_013778</name>
</gene>